<sequence length="56" mass="5834">MGLTPPSFPMFFIATLAGGAGIAAWLGFLSLPATFAFVLVAIAFALLWVACVFRGL</sequence>
<name>A0ABM8D9T9_9GAMM</name>
<feature type="transmembrane region" description="Helical" evidence="1">
    <location>
        <begin position="34"/>
        <end position="53"/>
    </location>
</feature>
<evidence type="ECO:0000313" key="3">
    <source>
        <dbReference type="Proteomes" id="UP001317822"/>
    </source>
</evidence>
<gene>
    <name evidence="2" type="ORF">LA521A_05170</name>
</gene>
<keyword evidence="1" id="KW-0812">Transmembrane</keyword>
<evidence type="ECO:0008006" key="4">
    <source>
        <dbReference type="Google" id="ProtNLM"/>
    </source>
</evidence>
<keyword evidence="1" id="KW-0472">Membrane</keyword>
<dbReference type="Proteomes" id="UP001317822">
    <property type="component" value="Chromosome"/>
</dbReference>
<keyword evidence="3" id="KW-1185">Reference proteome</keyword>
<proteinExistence type="predicted"/>
<evidence type="ECO:0000256" key="1">
    <source>
        <dbReference type="SAM" id="Phobius"/>
    </source>
</evidence>
<accession>A0ABM8D9T9</accession>
<evidence type="ECO:0000313" key="2">
    <source>
        <dbReference type="EMBL" id="BDU15316.1"/>
    </source>
</evidence>
<feature type="transmembrane region" description="Helical" evidence="1">
    <location>
        <begin position="7"/>
        <end position="28"/>
    </location>
</feature>
<dbReference type="EMBL" id="AP027041">
    <property type="protein sequence ID" value="BDU15316.1"/>
    <property type="molecule type" value="Genomic_DNA"/>
</dbReference>
<keyword evidence="1" id="KW-1133">Transmembrane helix</keyword>
<reference evidence="2 3" key="1">
    <citation type="journal article" date="2023" name="Int. J. Syst. Evol. Microbiol.">
        <title>Physiological and genomic analyses of cobalamin (vitamin B12)-auxotrophy of Lysobacter auxotrophicus sp. nov., a methionine-auxotrophic chitinolytic bacterium isolated from chitin-treated soil.</title>
        <authorList>
            <person name="Saito A."/>
            <person name="Dohra H."/>
            <person name="Hamada M."/>
            <person name="Moriuchi R."/>
            <person name="Kotsuchibashi Y."/>
            <person name="Mori K."/>
        </authorList>
    </citation>
    <scope>NUCLEOTIDE SEQUENCE [LARGE SCALE GENOMIC DNA]</scope>
    <source>
        <strain evidence="2 3">5-21a</strain>
    </source>
</reference>
<protein>
    <recommendedName>
        <fullName evidence="4">DUF4175 domain-containing protein</fullName>
    </recommendedName>
</protein>
<organism evidence="2 3">
    <name type="scientific">Lysobacter auxotrophicus</name>
    <dbReference type="NCBI Taxonomy" id="2992573"/>
    <lineage>
        <taxon>Bacteria</taxon>
        <taxon>Pseudomonadati</taxon>
        <taxon>Pseudomonadota</taxon>
        <taxon>Gammaproteobacteria</taxon>
        <taxon>Lysobacterales</taxon>
        <taxon>Lysobacteraceae</taxon>
        <taxon>Lysobacter</taxon>
    </lineage>
</organism>
<dbReference type="RefSeq" id="WP_281780828.1">
    <property type="nucleotide sequence ID" value="NZ_AP027041.1"/>
</dbReference>